<feature type="chain" id="PRO_5047112026" evidence="1">
    <location>
        <begin position="22"/>
        <end position="79"/>
    </location>
</feature>
<evidence type="ECO:0000256" key="1">
    <source>
        <dbReference type="SAM" id="SignalP"/>
    </source>
</evidence>
<dbReference type="EMBL" id="MBRJ01000040">
    <property type="protein sequence ID" value="OHX44691.1"/>
    <property type="molecule type" value="Genomic_DNA"/>
</dbReference>
<accession>A0ABX3CMF9</accession>
<proteinExistence type="predicted"/>
<keyword evidence="3" id="KW-1185">Reference proteome</keyword>
<dbReference type="Proteomes" id="UP000180194">
    <property type="component" value="Unassembled WGS sequence"/>
</dbReference>
<gene>
    <name evidence="2" type="ORF">BBV17_24590</name>
</gene>
<dbReference type="RefSeq" id="WP_071158572.1">
    <property type="nucleotide sequence ID" value="NZ_MBRJ01000040.1"/>
</dbReference>
<name>A0ABX3CMF9_9BACI</name>
<reference evidence="2 3" key="1">
    <citation type="submission" date="2016-07" db="EMBL/GenBank/DDBJ databases">
        <title>Bacillus oceanisediminis whole genome.</title>
        <authorList>
            <person name="Pal Y."/>
            <person name="Verma A."/>
            <person name="Mual P."/>
            <person name="Srinivasan K."/>
        </authorList>
    </citation>
    <scope>NUCLEOTIDE SEQUENCE [LARGE SCALE GENOMIC DNA]</scope>
    <source>
        <strain evidence="2 3">Bhandara28</strain>
    </source>
</reference>
<evidence type="ECO:0000313" key="3">
    <source>
        <dbReference type="Proteomes" id="UP000180194"/>
    </source>
</evidence>
<evidence type="ECO:0000313" key="2">
    <source>
        <dbReference type="EMBL" id="OHX44691.1"/>
    </source>
</evidence>
<feature type="signal peptide" evidence="1">
    <location>
        <begin position="1"/>
        <end position="21"/>
    </location>
</feature>
<sequence>MKKLIIGAALSLSIAGAGLFAINLNDQSGIPTQHQISEKLDYAGIPTQHSIGKEIELTGIPTQHSIGNGFTVMGIPTLH</sequence>
<keyword evidence="1" id="KW-0732">Signal</keyword>
<comment type="caution">
    <text evidence="2">The sequence shown here is derived from an EMBL/GenBank/DDBJ whole genome shotgun (WGS) entry which is preliminary data.</text>
</comment>
<organism evidence="2 3">
    <name type="scientific">Cytobacillus oceanisediminis</name>
    <dbReference type="NCBI Taxonomy" id="665099"/>
    <lineage>
        <taxon>Bacteria</taxon>
        <taxon>Bacillati</taxon>
        <taxon>Bacillota</taxon>
        <taxon>Bacilli</taxon>
        <taxon>Bacillales</taxon>
        <taxon>Bacillaceae</taxon>
        <taxon>Cytobacillus</taxon>
    </lineage>
</organism>
<protein>
    <submittedName>
        <fullName evidence="2">Uncharacterized protein</fullName>
    </submittedName>
</protein>